<protein>
    <recommendedName>
        <fullName evidence="4">SKP1-like protein</fullName>
    </recommendedName>
</protein>
<evidence type="ECO:0000313" key="7">
    <source>
        <dbReference type="EMBL" id="ESQ30628.1"/>
    </source>
</evidence>
<feature type="domain" description="SKP1 component POZ" evidence="6">
    <location>
        <begin position="3"/>
        <end position="63"/>
    </location>
</feature>
<dbReference type="InterPro" id="IPR016897">
    <property type="entry name" value="SKP1"/>
</dbReference>
<evidence type="ECO:0000259" key="5">
    <source>
        <dbReference type="Pfam" id="PF01466"/>
    </source>
</evidence>
<proteinExistence type="inferred from homology"/>
<dbReference type="InterPro" id="IPR011333">
    <property type="entry name" value="SKP1/BTB/POZ_sf"/>
</dbReference>
<accession>V4KTE1</accession>
<dbReference type="SUPFAM" id="SSF54695">
    <property type="entry name" value="POZ domain"/>
    <property type="match status" value="1"/>
</dbReference>
<comment type="similarity">
    <text evidence="2 4">Belongs to the SKP1 family.</text>
</comment>
<comment type="function">
    <text evidence="4">Involved in ubiquitination and subsequent proteasomal degradation of target proteins. Together with CUL1, RBX1 and a F-box protein, it forms a SCF E3 ubiquitin ligase complex. The functional specificity of this complex depends on the type of F-box protein. In the SCF complex, it serves as an adapter that links the F-box protein to CUL1.</text>
</comment>
<evidence type="ECO:0000256" key="1">
    <source>
        <dbReference type="ARBA" id="ARBA00004906"/>
    </source>
</evidence>
<dbReference type="AlphaFoldDB" id="V4KTE1"/>
<reference evidence="7 8" key="1">
    <citation type="journal article" date="2013" name="Front. Plant Sci.">
        <title>The Reference Genome of the Halophytic Plant Eutrema salsugineum.</title>
        <authorList>
            <person name="Yang R."/>
            <person name="Jarvis D.E."/>
            <person name="Chen H."/>
            <person name="Beilstein M.A."/>
            <person name="Grimwood J."/>
            <person name="Jenkins J."/>
            <person name="Shu S."/>
            <person name="Prochnik S."/>
            <person name="Xin M."/>
            <person name="Ma C."/>
            <person name="Schmutz J."/>
            <person name="Wing R.A."/>
            <person name="Mitchell-Olds T."/>
            <person name="Schumaker K.S."/>
            <person name="Wang X."/>
        </authorList>
    </citation>
    <scope>NUCLEOTIDE SEQUENCE [LARGE SCALE GENOMIC DNA]</scope>
</reference>
<dbReference type="GO" id="GO:0006511">
    <property type="term" value="P:ubiquitin-dependent protein catabolic process"/>
    <property type="evidence" value="ECO:0007669"/>
    <property type="project" value="InterPro"/>
</dbReference>
<dbReference type="Gene3D" id="3.30.710.10">
    <property type="entry name" value="Potassium Channel Kv1.1, Chain A"/>
    <property type="match status" value="1"/>
</dbReference>
<dbReference type="InterPro" id="IPR001232">
    <property type="entry name" value="SKP1-like"/>
</dbReference>
<dbReference type="Pfam" id="PF03931">
    <property type="entry name" value="Skp1_POZ"/>
    <property type="match status" value="1"/>
</dbReference>
<dbReference type="PANTHER" id="PTHR11165">
    <property type="entry name" value="SKP1"/>
    <property type="match status" value="1"/>
</dbReference>
<sequence length="154" mass="17354">MSKKIVLKSSDGETFEVEEAVALQSQTVAAHMVEDSCVGNEIPLENVTGQILAKVIEYCKKHVVVDGDGVSSEELKNWDAEFMKNMDQSTLFHLILAADYLNIESLLDLTCETVVRVIETKTVEEIRTFFSAENDYTPEEEAQFRKENSWAVDD</sequence>
<name>V4KTE1_EUTSA</name>
<comment type="pathway">
    <text evidence="1 4">Protein modification; protein ubiquitination.</text>
</comment>
<dbReference type="SUPFAM" id="SSF81382">
    <property type="entry name" value="Skp1 dimerisation domain-like"/>
    <property type="match status" value="1"/>
</dbReference>
<gene>
    <name evidence="7" type="ORF">EUTSA_v10012113mg</name>
</gene>
<dbReference type="GO" id="GO:0016567">
    <property type="term" value="P:protein ubiquitination"/>
    <property type="evidence" value="ECO:0007669"/>
    <property type="project" value="UniProtKB-UniRule"/>
</dbReference>
<comment type="subunit">
    <text evidence="4">Part of a SCF (SKP1-cullin-F-box) protein ligase complex.</text>
</comment>
<dbReference type="STRING" id="72664.V4KTE1"/>
<evidence type="ECO:0000313" key="8">
    <source>
        <dbReference type="Proteomes" id="UP000030689"/>
    </source>
</evidence>
<dbReference type="eggNOG" id="KOG1724">
    <property type="taxonomic scope" value="Eukaryota"/>
</dbReference>
<dbReference type="OrthoDB" id="2342932at2759"/>
<dbReference type="PIRSF" id="PIRSF028729">
    <property type="entry name" value="E3_ubiquit_lig_SCF_Skp"/>
    <property type="match status" value="1"/>
</dbReference>
<dbReference type="InterPro" id="IPR036296">
    <property type="entry name" value="SKP1-like_dim_sf"/>
</dbReference>
<evidence type="ECO:0000256" key="4">
    <source>
        <dbReference type="PIRNR" id="PIRNR028729"/>
    </source>
</evidence>
<dbReference type="Pfam" id="PF01466">
    <property type="entry name" value="Skp1"/>
    <property type="match status" value="1"/>
</dbReference>
<dbReference type="OMA" id="KENSWAV"/>
<dbReference type="SMART" id="SM00512">
    <property type="entry name" value="Skp1"/>
    <property type="match status" value="1"/>
</dbReference>
<keyword evidence="8" id="KW-1185">Reference proteome</keyword>
<organism evidence="7 8">
    <name type="scientific">Eutrema salsugineum</name>
    <name type="common">Saltwater cress</name>
    <name type="synonym">Sisymbrium salsugineum</name>
    <dbReference type="NCBI Taxonomy" id="72664"/>
    <lineage>
        <taxon>Eukaryota</taxon>
        <taxon>Viridiplantae</taxon>
        <taxon>Streptophyta</taxon>
        <taxon>Embryophyta</taxon>
        <taxon>Tracheophyta</taxon>
        <taxon>Spermatophyta</taxon>
        <taxon>Magnoliopsida</taxon>
        <taxon>eudicotyledons</taxon>
        <taxon>Gunneridae</taxon>
        <taxon>Pentapetalae</taxon>
        <taxon>rosids</taxon>
        <taxon>malvids</taxon>
        <taxon>Brassicales</taxon>
        <taxon>Brassicaceae</taxon>
        <taxon>Eutremeae</taxon>
        <taxon>Eutrema</taxon>
    </lineage>
</organism>
<dbReference type="KEGG" id="eus:EUTSA_v10012113mg"/>
<evidence type="ECO:0000256" key="3">
    <source>
        <dbReference type="ARBA" id="ARBA00022786"/>
    </source>
</evidence>
<dbReference type="FunFam" id="3.30.710.10:FF:000026">
    <property type="entry name" value="E3 ubiquitin ligase complex SCF subunit"/>
    <property type="match status" value="1"/>
</dbReference>
<keyword evidence="3 4" id="KW-0833">Ubl conjugation pathway</keyword>
<dbReference type="EMBL" id="KI517809">
    <property type="protein sequence ID" value="ESQ30628.1"/>
    <property type="molecule type" value="Genomic_DNA"/>
</dbReference>
<dbReference type="InterPro" id="IPR016072">
    <property type="entry name" value="Skp1_comp_dimer"/>
</dbReference>
<feature type="domain" description="SKP1 component dimerisation" evidence="5">
    <location>
        <begin position="105"/>
        <end position="151"/>
    </location>
</feature>
<evidence type="ECO:0000259" key="6">
    <source>
        <dbReference type="Pfam" id="PF03931"/>
    </source>
</evidence>
<dbReference type="Gramene" id="ESQ30628">
    <property type="protein sequence ID" value="ESQ30628"/>
    <property type="gene ID" value="EUTSA_v10012113mg"/>
</dbReference>
<dbReference type="InterPro" id="IPR016073">
    <property type="entry name" value="Skp1_comp_POZ"/>
</dbReference>
<dbReference type="CDD" id="cd18322">
    <property type="entry name" value="BTB_POZ_SKP1"/>
    <property type="match status" value="1"/>
</dbReference>
<evidence type="ECO:0000256" key="2">
    <source>
        <dbReference type="ARBA" id="ARBA00009993"/>
    </source>
</evidence>
<dbReference type="Proteomes" id="UP000030689">
    <property type="component" value="Unassembled WGS sequence"/>
</dbReference>
<dbReference type="GO" id="GO:0009867">
    <property type="term" value="P:jasmonic acid mediated signaling pathway"/>
    <property type="evidence" value="ECO:0007669"/>
    <property type="project" value="UniProtKB-ARBA"/>
</dbReference>
<dbReference type="UniPathway" id="UPA00143"/>